<dbReference type="AlphaFoldDB" id="A0A0E1WZJ0"/>
<reference evidence="1" key="1">
    <citation type="submission" date="2009-01" db="EMBL/GenBank/DDBJ databases">
        <title>The Genome Sequence of Brucella pinnipedialis M292/94/1.</title>
        <authorList>
            <consortium name="The Broad Institute Genome Sequencing Platform"/>
            <person name="Ward D."/>
            <person name="Young S.K."/>
            <person name="Kodira C.D."/>
            <person name="Zeng Q."/>
            <person name="Koehrsen M."/>
            <person name="Alvarado L."/>
            <person name="Berlin A."/>
            <person name="Borenstein D."/>
            <person name="Chen Z."/>
            <person name="Engels R."/>
            <person name="Freedman E."/>
            <person name="Gellesch M."/>
            <person name="Goldberg J."/>
            <person name="Griggs A."/>
            <person name="Gujja S."/>
            <person name="Heiman D."/>
            <person name="Hepburn T."/>
            <person name="Howarth C."/>
            <person name="Jen D."/>
            <person name="Larson L."/>
            <person name="Lewis B."/>
            <person name="Mehta T."/>
            <person name="Park D."/>
            <person name="Pearson M."/>
            <person name="Roberts A."/>
            <person name="Saif S."/>
            <person name="Shea T."/>
            <person name="Shenoy N."/>
            <person name="Sisk P."/>
            <person name="Stolte C."/>
            <person name="Sykes S."/>
            <person name="Walk T."/>
            <person name="White J."/>
            <person name="Yandava C."/>
            <person name="Whatmore A.M."/>
            <person name="Perrett L.L."/>
            <person name="O'Callaghan D."/>
            <person name="Nusbaum C."/>
            <person name="Galagan J."/>
            <person name="Birren B."/>
        </authorList>
    </citation>
    <scope>NUCLEOTIDE SEQUENCE [LARGE SCALE GENOMIC DNA]</scope>
    <source>
        <strain evidence="1">M292/94/1</strain>
    </source>
</reference>
<dbReference type="Proteomes" id="UP000004659">
    <property type="component" value="Unassembled WGS sequence"/>
</dbReference>
<protein>
    <submittedName>
        <fullName evidence="1">Uncharacterized protein</fullName>
    </submittedName>
</protein>
<proteinExistence type="predicted"/>
<gene>
    <name evidence="1" type="ORF">BALG_02748</name>
</gene>
<organism evidence="1">
    <name type="scientific">Brucella pinnipedialis M292/94/1</name>
    <dbReference type="NCBI Taxonomy" id="520462"/>
    <lineage>
        <taxon>Bacteria</taxon>
        <taxon>Pseudomonadati</taxon>
        <taxon>Pseudomonadota</taxon>
        <taxon>Alphaproteobacteria</taxon>
        <taxon>Hyphomicrobiales</taxon>
        <taxon>Brucellaceae</taxon>
        <taxon>Brucella/Ochrobactrum group</taxon>
        <taxon>Brucella</taxon>
    </lineage>
</organism>
<dbReference type="EMBL" id="EQ999534">
    <property type="protein sequence ID" value="EEZ29394.1"/>
    <property type="molecule type" value="Genomic_DNA"/>
</dbReference>
<accession>A0A0E1WZJ0</accession>
<name>A0A0E1WZJ0_9HYPH</name>
<dbReference type="HOGENOM" id="CLU_2567179_0_0_5"/>
<sequence>MYNAPDVAKDRIISVRQIVEALGQYHHFPQRLVPPPRAKRIVNAVRAMETGVGKAPLGFLYPKRPILSPRFNKTNCRIMIS</sequence>
<evidence type="ECO:0000313" key="1">
    <source>
        <dbReference type="EMBL" id="EEZ29394.1"/>
    </source>
</evidence>